<protein>
    <submittedName>
        <fullName evidence="1">Uncharacterized protein</fullName>
    </submittedName>
</protein>
<dbReference type="OrthoDB" id="424012at2759"/>
<reference evidence="1" key="1">
    <citation type="submission" date="2020-11" db="EMBL/GenBank/DDBJ databases">
        <authorList>
            <person name="Tran Van P."/>
        </authorList>
    </citation>
    <scope>NUCLEOTIDE SEQUENCE</scope>
</reference>
<name>A0A7R9MPX6_9ACAR</name>
<keyword evidence="2" id="KW-1185">Reference proteome</keyword>
<accession>A0A7R9MPX6</accession>
<dbReference type="EMBL" id="CAJPVJ010032595">
    <property type="protein sequence ID" value="CAG2180594.1"/>
    <property type="molecule type" value="Genomic_DNA"/>
</dbReference>
<evidence type="ECO:0000313" key="2">
    <source>
        <dbReference type="Proteomes" id="UP000728032"/>
    </source>
</evidence>
<gene>
    <name evidence="1" type="ORF">ONB1V03_LOCUS20015</name>
</gene>
<organism evidence="1">
    <name type="scientific">Oppiella nova</name>
    <dbReference type="NCBI Taxonomy" id="334625"/>
    <lineage>
        <taxon>Eukaryota</taxon>
        <taxon>Metazoa</taxon>
        <taxon>Ecdysozoa</taxon>
        <taxon>Arthropoda</taxon>
        <taxon>Chelicerata</taxon>
        <taxon>Arachnida</taxon>
        <taxon>Acari</taxon>
        <taxon>Acariformes</taxon>
        <taxon>Sarcoptiformes</taxon>
        <taxon>Oribatida</taxon>
        <taxon>Brachypylina</taxon>
        <taxon>Oppioidea</taxon>
        <taxon>Oppiidae</taxon>
        <taxon>Oppiella</taxon>
    </lineage>
</organism>
<evidence type="ECO:0000313" key="1">
    <source>
        <dbReference type="EMBL" id="CAD7663457.1"/>
    </source>
</evidence>
<sequence>MSDNPSEEVLDPHHQPYHDLITDASDLSAFVDQLTLNETTVETKASDLRTGLVYYEEMSEHRCLWDDNYEENPKRFTHTLN</sequence>
<dbReference type="EMBL" id="OC947420">
    <property type="protein sequence ID" value="CAD7663457.1"/>
    <property type="molecule type" value="Genomic_DNA"/>
</dbReference>
<feature type="non-terminal residue" evidence="1">
    <location>
        <position position="1"/>
    </location>
</feature>
<proteinExistence type="predicted"/>
<dbReference type="AlphaFoldDB" id="A0A7R9MPX6"/>
<dbReference type="Proteomes" id="UP000728032">
    <property type="component" value="Unassembled WGS sequence"/>
</dbReference>